<feature type="domain" description="Metallo-beta-lactamase" evidence="1">
    <location>
        <begin position="30"/>
        <end position="201"/>
    </location>
</feature>
<sequence length="286" mass="31625">MTQASIRVYDLSDHVMQVRIPTPTLPPSFETNSYIIHDSAQAIWIDAGTTDTALLNQALDILHRLGQPRLIALVATHYHRDHTHGMPYMQERTQAPIFIHPDDEPAMRAEMTAISTAALEIAPTPPTLTVGRLTVHVDHSPGHTRGHVHLRIPADSVILVGDHLAGDGSVWIGPPDGDMELYYRALDNIVTSGCKVAGPGHGPHLKDAPEAAVALKQRRLAREQQIFELVRNGIRTVDDIVSTLYLGNIPESAEWVARRTVLAHLERLMHLGRVKSDAASTEWQWV</sequence>
<dbReference type="InterPro" id="IPR036866">
    <property type="entry name" value="RibonucZ/Hydroxyglut_hydro"/>
</dbReference>
<evidence type="ECO:0000259" key="1">
    <source>
        <dbReference type="SMART" id="SM00849"/>
    </source>
</evidence>
<dbReference type="SUPFAM" id="SSF56281">
    <property type="entry name" value="Metallo-hydrolase/oxidoreductase"/>
    <property type="match status" value="1"/>
</dbReference>
<dbReference type="RefSeq" id="WP_206655345.1">
    <property type="nucleotide sequence ID" value="NZ_CP071182.1"/>
</dbReference>
<dbReference type="Pfam" id="PF00753">
    <property type="entry name" value="Lactamase_B"/>
    <property type="match status" value="1"/>
</dbReference>
<evidence type="ECO:0000313" key="3">
    <source>
        <dbReference type="Proteomes" id="UP000663505"/>
    </source>
</evidence>
<evidence type="ECO:0000313" key="2">
    <source>
        <dbReference type="EMBL" id="QSO45973.1"/>
    </source>
</evidence>
<dbReference type="Gene3D" id="3.60.15.10">
    <property type="entry name" value="Ribonuclease Z/Hydroxyacylglutathione hydrolase-like"/>
    <property type="match status" value="1"/>
</dbReference>
<reference evidence="2 3" key="1">
    <citation type="submission" date="2021-02" db="EMBL/GenBank/DDBJ databases">
        <title>Alicyclobacillus curvatus sp. nov. and Alicyclobacillus mengziensis sp. nov., two acidophilic bacteria isolated from acid mine drainage.</title>
        <authorList>
            <person name="Huang Y."/>
        </authorList>
    </citation>
    <scope>NUCLEOTIDE SEQUENCE [LARGE SCALE GENOMIC DNA]</scope>
    <source>
        <strain evidence="2 3">S30H14</strain>
    </source>
</reference>
<gene>
    <name evidence="2" type="ORF">JZ786_15715</name>
</gene>
<dbReference type="InterPro" id="IPR041516">
    <property type="entry name" value="LACTB2_WH"/>
</dbReference>
<proteinExistence type="predicted"/>
<dbReference type="AlphaFoldDB" id="A0A9X7VVR1"/>
<keyword evidence="3" id="KW-1185">Reference proteome</keyword>
<dbReference type="Proteomes" id="UP000663505">
    <property type="component" value="Chromosome"/>
</dbReference>
<dbReference type="PANTHER" id="PTHR23131:SF0">
    <property type="entry name" value="ENDORIBONUCLEASE LACTB2"/>
    <property type="match status" value="1"/>
</dbReference>
<dbReference type="Pfam" id="PF17778">
    <property type="entry name" value="WHD_BLACT"/>
    <property type="match status" value="1"/>
</dbReference>
<accession>A0A9X7VVR1</accession>
<dbReference type="EMBL" id="CP071182">
    <property type="protein sequence ID" value="QSO45973.1"/>
    <property type="molecule type" value="Genomic_DNA"/>
</dbReference>
<dbReference type="KEGG" id="afx:JZ786_15715"/>
<dbReference type="SMART" id="SM00849">
    <property type="entry name" value="Lactamase_B"/>
    <property type="match status" value="1"/>
</dbReference>
<dbReference type="Gene3D" id="1.10.10.10">
    <property type="entry name" value="Winged helix-like DNA-binding domain superfamily/Winged helix DNA-binding domain"/>
    <property type="match status" value="1"/>
</dbReference>
<dbReference type="PANTHER" id="PTHR23131">
    <property type="entry name" value="ENDORIBONUCLEASE LACTB2"/>
    <property type="match status" value="1"/>
</dbReference>
<dbReference type="InterPro" id="IPR036388">
    <property type="entry name" value="WH-like_DNA-bd_sf"/>
</dbReference>
<dbReference type="CDD" id="cd06262">
    <property type="entry name" value="metallo-hydrolase-like_MBL-fold"/>
    <property type="match status" value="1"/>
</dbReference>
<protein>
    <submittedName>
        <fullName evidence="2">MBL fold metallo-hydrolase</fullName>
    </submittedName>
</protein>
<dbReference type="InterPro" id="IPR050662">
    <property type="entry name" value="Sec-metab_biosynth-thioest"/>
</dbReference>
<organism evidence="2 3">
    <name type="scientific">Alicyclobacillus mengziensis</name>
    <dbReference type="NCBI Taxonomy" id="2931921"/>
    <lineage>
        <taxon>Bacteria</taxon>
        <taxon>Bacillati</taxon>
        <taxon>Bacillota</taxon>
        <taxon>Bacilli</taxon>
        <taxon>Bacillales</taxon>
        <taxon>Alicyclobacillaceae</taxon>
        <taxon>Alicyclobacillus</taxon>
    </lineage>
</organism>
<dbReference type="InterPro" id="IPR001279">
    <property type="entry name" value="Metallo-B-lactamas"/>
</dbReference>
<name>A0A9X7VVR1_9BACL</name>